<dbReference type="EMBL" id="MHIM01000038">
    <property type="protein sequence ID" value="OGY51389.1"/>
    <property type="molecule type" value="Genomic_DNA"/>
</dbReference>
<dbReference type="CDD" id="cd03801">
    <property type="entry name" value="GT4_PimA-like"/>
    <property type="match status" value="1"/>
</dbReference>
<dbReference type="AlphaFoldDB" id="A0A1G1YGG8"/>
<evidence type="ECO:0000259" key="1">
    <source>
        <dbReference type="Pfam" id="PF00534"/>
    </source>
</evidence>
<proteinExistence type="predicted"/>
<gene>
    <name evidence="3" type="ORF">A3A02_00505</name>
</gene>
<evidence type="ECO:0000313" key="3">
    <source>
        <dbReference type="EMBL" id="OGY51389.1"/>
    </source>
</evidence>
<evidence type="ECO:0008006" key="5">
    <source>
        <dbReference type="Google" id="ProtNLM"/>
    </source>
</evidence>
<evidence type="ECO:0000313" key="4">
    <source>
        <dbReference type="Proteomes" id="UP000177376"/>
    </source>
</evidence>
<dbReference type="InterPro" id="IPR028098">
    <property type="entry name" value="Glyco_trans_4-like_N"/>
</dbReference>
<name>A0A1G1YGG8_9BACT</name>
<reference evidence="3 4" key="1">
    <citation type="journal article" date="2016" name="Nat. Commun.">
        <title>Thousands of microbial genomes shed light on interconnected biogeochemical processes in an aquifer system.</title>
        <authorList>
            <person name="Anantharaman K."/>
            <person name="Brown C.T."/>
            <person name="Hug L.A."/>
            <person name="Sharon I."/>
            <person name="Castelle C.J."/>
            <person name="Probst A.J."/>
            <person name="Thomas B.C."/>
            <person name="Singh A."/>
            <person name="Wilkins M.J."/>
            <person name="Karaoz U."/>
            <person name="Brodie E.L."/>
            <person name="Williams K.H."/>
            <person name="Hubbard S.S."/>
            <person name="Banfield J.F."/>
        </authorList>
    </citation>
    <scope>NUCLEOTIDE SEQUENCE [LARGE SCALE GENOMIC DNA]</scope>
</reference>
<feature type="domain" description="Glycosyl transferase family 1" evidence="1">
    <location>
        <begin position="210"/>
        <end position="371"/>
    </location>
</feature>
<dbReference type="InterPro" id="IPR001296">
    <property type="entry name" value="Glyco_trans_1"/>
</dbReference>
<dbReference type="Pfam" id="PF13439">
    <property type="entry name" value="Glyco_transf_4"/>
    <property type="match status" value="1"/>
</dbReference>
<dbReference type="Pfam" id="PF00534">
    <property type="entry name" value="Glycos_transf_1"/>
    <property type="match status" value="1"/>
</dbReference>
<evidence type="ECO:0000259" key="2">
    <source>
        <dbReference type="Pfam" id="PF13439"/>
    </source>
</evidence>
<protein>
    <recommendedName>
        <fullName evidence="5">Glycosyl transferase family 1 domain-containing protein</fullName>
    </recommendedName>
</protein>
<feature type="domain" description="Glycosyltransferase subfamily 4-like N-terminal" evidence="2">
    <location>
        <begin position="19"/>
        <end position="202"/>
    </location>
</feature>
<dbReference type="GO" id="GO:0016757">
    <property type="term" value="F:glycosyltransferase activity"/>
    <property type="evidence" value="ECO:0007669"/>
    <property type="project" value="InterPro"/>
</dbReference>
<dbReference type="SUPFAM" id="SSF53756">
    <property type="entry name" value="UDP-Glycosyltransferase/glycogen phosphorylase"/>
    <property type="match status" value="1"/>
</dbReference>
<comment type="caution">
    <text evidence="3">The sequence shown here is derived from an EMBL/GenBank/DDBJ whole genome shotgun (WGS) entry which is preliminary data.</text>
</comment>
<dbReference type="PANTHER" id="PTHR12526">
    <property type="entry name" value="GLYCOSYLTRANSFERASE"/>
    <property type="match status" value="1"/>
</dbReference>
<dbReference type="Gene3D" id="3.40.50.2000">
    <property type="entry name" value="Glycogen Phosphorylase B"/>
    <property type="match status" value="2"/>
</dbReference>
<organism evidence="3 4">
    <name type="scientific">Candidatus Buchananbacteria bacterium RIFCSPLOWO2_01_FULL_39_33</name>
    <dbReference type="NCBI Taxonomy" id="1797543"/>
    <lineage>
        <taxon>Bacteria</taxon>
        <taxon>Candidatus Buchananiibacteriota</taxon>
    </lineage>
</organism>
<accession>A0A1G1YGG8</accession>
<sequence length="410" mass="46848">MESNLPKILIFSLAYQPFVGGAEVAIKEITDRLGGEFDFDMITANLDGRQKEFEHLGNINVYRISLFPPPYEACLPVGREGGWGEVKKLINKYLFPWLAYKKAVELHQQNNYQMIWAMMANQAGWAALKFKKKFPPVKYLLTLQEGDSEWDIFWRTFLIRLIYKAIYRRADYIQAISNFLKKRAENLGAQCPIGVVPNGVSIKNYELRIKNNDLKRVISVSRLVKKNGLEDLIKAMAIVNKNQDKPVVLKIIGEGNLRRKLDGLIKKNNINDRAIIKKYNKEEKVLEGQVSNKQVYEYLSQADIFIRPSLSEGLGNAFLEAMSVGVPVIATPVGGIPDFLRDRETGWFCKVKDPKSIAEKINYILNPANKDIVAGVVENARKMVQEKYNWDSIAVSMRNIFIDVIARERK</sequence>
<dbReference type="Proteomes" id="UP000177376">
    <property type="component" value="Unassembled WGS sequence"/>
</dbReference>